<protein>
    <recommendedName>
        <fullName evidence="4">Metallo-beta-lactamase domain-containing protein</fullName>
    </recommendedName>
</protein>
<evidence type="ECO:0000313" key="2">
    <source>
        <dbReference type="EMBL" id="RMJ16831.1"/>
    </source>
</evidence>
<dbReference type="AlphaFoldDB" id="A0A3M2SH25"/>
<organism evidence="2 3">
    <name type="scientific">Fusarium kuroshium</name>
    <dbReference type="NCBI Taxonomy" id="2010991"/>
    <lineage>
        <taxon>Eukaryota</taxon>
        <taxon>Fungi</taxon>
        <taxon>Dikarya</taxon>
        <taxon>Ascomycota</taxon>
        <taxon>Pezizomycotina</taxon>
        <taxon>Sordariomycetes</taxon>
        <taxon>Hypocreomycetidae</taxon>
        <taxon>Hypocreales</taxon>
        <taxon>Nectriaceae</taxon>
        <taxon>Fusarium</taxon>
        <taxon>Fusarium solani species complex</taxon>
    </lineage>
</organism>
<keyword evidence="3" id="KW-1185">Reference proteome</keyword>
<reference evidence="2 3" key="1">
    <citation type="submission" date="2017-06" db="EMBL/GenBank/DDBJ databases">
        <title>Comparative genomic analysis of Ambrosia Fusariam Clade fungi.</title>
        <authorList>
            <person name="Stajich J.E."/>
            <person name="Carrillo J."/>
            <person name="Kijimoto T."/>
            <person name="Eskalen A."/>
            <person name="O'Donnell K."/>
            <person name="Kasson M."/>
        </authorList>
    </citation>
    <scope>NUCLEOTIDE SEQUENCE [LARGE SCALE GENOMIC DNA]</scope>
    <source>
        <strain evidence="2">UCR3666</strain>
    </source>
</reference>
<gene>
    <name evidence="2" type="ORF">CDV36_003456</name>
</gene>
<sequence length="566" mass="63385">MFFSTATAALAAVICLPQAVLACGSCSSSHLYARNGSDGGVQTANLLINQAIKALGGRKALKNLHGVTYESDEIFRVSTLMQNYNLFHEDRYVVSHGTQNISYSFKDGFSQRIDRNYQVSDYFAFGTPSIPPVQFSLVMKDGPEGYACYNEGNDLVFLPGNVTAGYTDSALAEYLLFQAQKMSPKLLLEMEMHRLTRTTVAINNVNFPAVHDQDLDIMVAFDLETKLPYIIRSFEDHAIFGRTENDLRLYNYTEVDGIQFPTNRFVFQNGTAIIEQTDFSRVIPNPDFSADFFDGLEEIKSATPRTAPAKIPEYSHAEIGEYWTNALWSGPYTGTYDNITTETLGPDLPNAHKLLVENSPVLEHLILDFEDGVIVYEAPPHQTNLVIRWVKENLKKPITHVFLTHHHHDHSYDVHKYVALGAKVIVPEVATKYWKQIPGAELVTFTEGKPYIHADSTMQARFIWHEEAPHSVDWSYSIVTTRCPSANSTMLAYEADSFSTLTHFDPHFAYGWLNQAVADGMSNNTIVVPTHGMPVPLSFLLDQISYVYPALDSTDLRAGVPSCLAY</sequence>
<dbReference type="SUPFAM" id="SSF56281">
    <property type="entry name" value="Metallo-hydrolase/oxidoreductase"/>
    <property type="match status" value="1"/>
</dbReference>
<evidence type="ECO:0000313" key="3">
    <source>
        <dbReference type="Proteomes" id="UP000277212"/>
    </source>
</evidence>
<proteinExistence type="predicted"/>
<dbReference type="Proteomes" id="UP000277212">
    <property type="component" value="Unassembled WGS sequence"/>
</dbReference>
<dbReference type="OrthoDB" id="3481168at2759"/>
<feature type="chain" id="PRO_5018066657" description="Metallo-beta-lactamase domain-containing protein" evidence="1">
    <location>
        <begin position="23"/>
        <end position="566"/>
    </location>
</feature>
<dbReference type="Gene3D" id="3.60.15.10">
    <property type="entry name" value="Ribonuclease Z/Hydroxyacylglutathione hydrolase-like"/>
    <property type="match status" value="1"/>
</dbReference>
<accession>A0A3M2SH25</accession>
<comment type="caution">
    <text evidence="2">The sequence shown here is derived from an EMBL/GenBank/DDBJ whole genome shotgun (WGS) entry which is preliminary data.</text>
</comment>
<name>A0A3M2SH25_9HYPO</name>
<feature type="signal peptide" evidence="1">
    <location>
        <begin position="1"/>
        <end position="22"/>
    </location>
</feature>
<dbReference type="EMBL" id="NKUJ01000041">
    <property type="protein sequence ID" value="RMJ16831.1"/>
    <property type="molecule type" value="Genomic_DNA"/>
</dbReference>
<evidence type="ECO:0000256" key="1">
    <source>
        <dbReference type="SAM" id="SignalP"/>
    </source>
</evidence>
<evidence type="ECO:0008006" key="4">
    <source>
        <dbReference type="Google" id="ProtNLM"/>
    </source>
</evidence>
<dbReference type="InterPro" id="IPR036866">
    <property type="entry name" value="RibonucZ/Hydroxyglut_hydro"/>
</dbReference>
<keyword evidence="1" id="KW-0732">Signal</keyword>